<dbReference type="PANTHER" id="PTHR43057">
    <property type="entry name" value="ARSENITE EFFLUX TRANSPORTER"/>
    <property type="match status" value="1"/>
</dbReference>
<dbReference type="InterPro" id="IPR004706">
    <property type="entry name" value="Arsenical-R_Acr3"/>
</dbReference>
<evidence type="ECO:0000256" key="3">
    <source>
        <dbReference type="ARBA" id="ARBA00022448"/>
    </source>
</evidence>
<dbReference type="Pfam" id="PF01758">
    <property type="entry name" value="SBF"/>
    <property type="match status" value="1"/>
</dbReference>
<evidence type="ECO:0000256" key="8">
    <source>
        <dbReference type="SAM" id="Phobius"/>
    </source>
</evidence>
<dbReference type="KEGG" id="tra:Trad_1509"/>
<comment type="subcellular location">
    <subcellularLocation>
        <location evidence="1">Cell membrane</location>
        <topology evidence="1">Multi-pass membrane protein</topology>
    </subcellularLocation>
</comment>
<reference evidence="9 10" key="2">
    <citation type="journal article" date="2011" name="Stand. Genomic Sci.">
        <title>Complete genome sequence of Truepera radiovictrix type strain (RQ-24).</title>
        <authorList>
            <person name="Ivanova N."/>
            <person name="Rohde C."/>
            <person name="Munk C."/>
            <person name="Nolan M."/>
            <person name="Lucas S."/>
            <person name="Del Rio T.G."/>
            <person name="Tice H."/>
            <person name="Deshpande S."/>
            <person name="Cheng J.F."/>
            <person name="Tapia R."/>
            <person name="Han C."/>
            <person name="Goodwin L."/>
            <person name="Pitluck S."/>
            <person name="Liolios K."/>
            <person name="Mavromatis K."/>
            <person name="Mikhailova N."/>
            <person name="Pati A."/>
            <person name="Chen A."/>
            <person name="Palaniappan K."/>
            <person name="Land M."/>
            <person name="Hauser L."/>
            <person name="Chang Y.J."/>
            <person name="Jeffries C.D."/>
            <person name="Brambilla E."/>
            <person name="Rohde M."/>
            <person name="Goker M."/>
            <person name="Tindall B.J."/>
            <person name="Woyke T."/>
            <person name="Bristow J."/>
            <person name="Eisen J.A."/>
            <person name="Markowitz V."/>
            <person name="Hugenholtz P."/>
            <person name="Kyrpides N.C."/>
            <person name="Klenk H.P."/>
            <person name="Lapidus A."/>
        </authorList>
    </citation>
    <scope>NUCLEOTIDE SEQUENCE [LARGE SCALE GENOMIC DNA]</scope>
    <source>
        <strain evidence="10">DSM 17093 / CIP 108686 / LMG 22925 / RQ-24</strain>
    </source>
</reference>
<dbReference type="GO" id="GO:0005886">
    <property type="term" value="C:plasma membrane"/>
    <property type="evidence" value="ECO:0007669"/>
    <property type="project" value="UniProtKB-SubCell"/>
</dbReference>
<proteinExistence type="inferred from homology"/>
<feature type="transmembrane region" description="Helical" evidence="8">
    <location>
        <begin position="124"/>
        <end position="149"/>
    </location>
</feature>
<dbReference type="PANTHER" id="PTHR43057:SF1">
    <property type="entry name" value="ARSENICAL-RESISTANCE PROTEIN 3"/>
    <property type="match status" value="1"/>
</dbReference>
<feature type="transmembrane region" description="Helical" evidence="8">
    <location>
        <begin position="200"/>
        <end position="220"/>
    </location>
</feature>
<keyword evidence="7 8" id="KW-0472">Membrane</keyword>
<feature type="transmembrane region" description="Helical" evidence="8">
    <location>
        <begin position="31"/>
        <end position="51"/>
    </location>
</feature>
<keyword evidence="10" id="KW-1185">Reference proteome</keyword>
<accession>D7CXM8</accession>
<dbReference type="GO" id="GO:0015104">
    <property type="term" value="F:antimonite transmembrane transporter activity"/>
    <property type="evidence" value="ECO:0007669"/>
    <property type="project" value="TreeGrafter"/>
</dbReference>
<dbReference type="Gene3D" id="1.20.1530.20">
    <property type="match status" value="1"/>
</dbReference>
<protein>
    <submittedName>
        <fullName evidence="9">Bile acid:sodium symporter</fullName>
    </submittedName>
</protein>
<dbReference type="STRING" id="649638.Trad_1509"/>
<feature type="transmembrane region" description="Helical" evidence="8">
    <location>
        <begin position="286"/>
        <end position="305"/>
    </location>
</feature>
<dbReference type="GO" id="GO:0015297">
    <property type="term" value="F:antiporter activity"/>
    <property type="evidence" value="ECO:0007669"/>
    <property type="project" value="InterPro"/>
</dbReference>
<evidence type="ECO:0000256" key="6">
    <source>
        <dbReference type="ARBA" id="ARBA00022989"/>
    </source>
</evidence>
<dbReference type="eggNOG" id="COG0798">
    <property type="taxonomic scope" value="Bacteria"/>
</dbReference>
<gene>
    <name evidence="9" type="ordered locus">Trad_1509</name>
</gene>
<dbReference type="OrthoDB" id="9771457at2"/>
<dbReference type="InterPro" id="IPR002657">
    <property type="entry name" value="BilAc:Na_symport/Acr3"/>
</dbReference>
<feature type="transmembrane region" description="Helical" evidence="8">
    <location>
        <begin position="259"/>
        <end position="280"/>
    </location>
</feature>
<organism evidence="9 10">
    <name type="scientific">Truepera radiovictrix (strain DSM 17093 / CIP 108686 / LMG 22925 / RQ-24)</name>
    <dbReference type="NCBI Taxonomy" id="649638"/>
    <lineage>
        <taxon>Bacteria</taxon>
        <taxon>Thermotogati</taxon>
        <taxon>Deinococcota</taxon>
        <taxon>Deinococci</taxon>
        <taxon>Trueperales</taxon>
        <taxon>Trueperaceae</taxon>
        <taxon>Truepera</taxon>
    </lineage>
</organism>
<dbReference type="InterPro" id="IPR038770">
    <property type="entry name" value="Na+/solute_symporter_sf"/>
</dbReference>
<keyword evidence="3" id="KW-0813">Transport</keyword>
<keyword evidence="6 8" id="KW-1133">Transmembrane helix</keyword>
<dbReference type="RefSeq" id="WP_013177998.1">
    <property type="nucleotide sequence ID" value="NC_014221.1"/>
</dbReference>
<evidence type="ECO:0000313" key="10">
    <source>
        <dbReference type="Proteomes" id="UP000000379"/>
    </source>
</evidence>
<keyword evidence="4" id="KW-1003">Cell membrane</keyword>
<dbReference type="AlphaFoldDB" id="D7CXM8"/>
<reference evidence="10" key="1">
    <citation type="submission" date="2010-05" db="EMBL/GenBank/DDBJ databases">
        <title>The complete genome of Truepera radiovictris DSM 17093.</title>
        <authorList>
            <consortium name="US DOE Joint Genome Institute (JGI-PGF)"/>
            <person name="Lucas S."/>
            <person name="Copeland A."/>
            <person name="Lapidus A."/>
            <person name="Glavina del Rio T."/>
            <person name="Dalin E."/>
            <person name="Tice H."/>
            <person name="Bruce D."/>
            <person name="Goodwin L."/>
            <person name="Pitluck S."/>
            <person name="Kyrpides N."/>
            <person name="Mavromatis K."/>
            <person name="Ovchinnikova G."/>
            <person name="Munk A.C."/>
            <person name="Detter J.C."/>
            <person name="Han C."/>
            <person name="Tapia R."/>
            <person name="Land M."/>
            <person name="Hauser L."/>
            <person name="Markowitz V."/>
            <person name="Cheng J.-F."/>
            <person name="Hugenholtz P."/>
            <person name="Woyke T."/>
            <person name="Wu D."/>
            <person name="Tindall B."/>
            <person name="Pomrenke H.G."/>
            <person name="Brambilla E."/>
            <person name="Klenk H.-P."/>
            <person name="Eisen J.A."/>
        </authorList>
    </citation>
    <scope>NUCLEOTIDE SEQUENCE [LARGE SCALE GENOMIC DNA]</scope>
    <source>
        <strain evidence="10">DSM 17093 / CIP 108686 / LMG 22925 / RQ-24</strain>
    </source>
</reference>
<evidence type="ECO:0000256" key="7">
    <source>
        <dbReference type="ARBA" id="ARBA00023136"/>
    </source>
</evidence>
<dbReference type="GO" id="GO:0015105">
    <property type="term" value="F:arsenite transmembrane transporter activity"/>
    <property type="evidence" value="ECO:0007669"/>
    <property type="project" value="TreeGrafter"/>
</dbReference>
<evidence type="ECO:0000256" key="5">
    <source>
        <dbReference type="ARBA" id="ARBA00022692"/>
    </source>
</evidence>
<dbReference type="HOGENOM" id="CLU_022869_1_1_0"/>
<dbReference type="Proteomes" id="UP000000379">
    <property type="component" value="Chromosome"/>
</dbReference>
<evidence type="ECO:0000256" key="1">
    <source>
        <dbReference type="ARBA" id="ARBA00004651"/>
    </source>
</evidence>
<feature type="transmembrane region" description="Helical" evidence="8">
    <location>
        <begin position="161"/>
        <end position="179"/>
    </location>
</feature>
<evidence type="ECO:0000256" key="4">
    <source>
        <dbReference type="ARBA" id="ARBA00022475"/>
    </source>
</evidence>
<name>D7CXM8_TRURR</name>
<comment type="similarity">
    <text evidence="2">Belongs to the arsenical resistance-3 (ACR3) (TC 2.A.59) family.</text>
</comment>
<evidence type="ECO:0000256" key="2">
    <source>
        <dbReference type="ARBA" id="ARBA00010110"/>
    </source>
</evidence>
<dbReference type="EMBL" id="CP002049">
    <property type="protein sequence ID" value="ADI14630.1"/>
    <property type="molecule type" value="Genomic_DNA"/>
</dbReference>
<keyword evidence="5 8" id="KW-0812">Transmembrane</keyword>
<feature type="transmembrane region" description="Helical" evidence="8">
    <location>
        <begin position="93"/>
        <end position="112"/>
    </location>
</feature>
<feature type="transmembrane region" description="Helical" evidence="8">
    <location>
        <begin position="226"/>
        <end position="247"/>
    </location>
</feature>
<evidence type="ECO:0000313" key="9">
    <source>
        <dbReference type="EMBL" id="ADI14630.1"/>
    </source>
</evidence>
<sequence>MAELTQPLLILAAALFGLALGQAPQLAAGAEGLVLPLLMVMLTGVFLRVPLRGLGGAFRNLRFTGLSLGLNFLWTPLFGWLLGALFLRGQPDLRIGLLMLLVTPCTDWYLVFTGLARGDVRLGAALLPWHLVLQLLLLPLYLLLLAGTLVPLPPGALAESVVWALALPLAAATLVRTLARRTGRGARLEALLPTLEPLQLAALCGAIAATFASQGGALLAQPEVALQLLPPLLLFFAVNFALALRLGRAAGLSKAARTGLVFATLARNSPVALAVAVTAFPGRPLVALALIVGPLVELPVLALVSRLLPLVRRSRGAAGAS</sequence>
<feature type="transmembrane region" description="Helical" evidence="8">
    <location>
        <begin position="63"/>
        <end position="87"/>
    </location>
</feature>